<dbReference type="AlphaFoldDB" id="A0A1J1I2S5"/>
<accession>A0A1J1I2S5</accession>
<keyword evidence="2" id="KW-1185">Reference proteome</keyword>
<dbReference type="EMBL" id="CVRI01000036">
    <property type="protein sequence ID" value="CRK93158.1"/>
    <property type="molecule type" value="Genomic_DNA"/>
</dbReference>
<reference evidence="1 2" key="1">
    <citation type="submission" date="2015-04" db="EMBL/GenBank/DDBJ databases">
        <authorList>
            <person name="Syromyatnikov M.Y."/>
            <person name="Popov V.N."/>
        </authorList>
    </citation>
    <scope>NUCLEOTIDE SEQUENCE [LARGE SCALE GENOMIC DNA]</scope>
</reference>
<organism evidence="1 2">
    <name type="scientific">Clunio marinus</name>
    <dbReference type="NCBI Taxonomy" id="568069"/>
    <lineage>
        <taxon>Eukaryota</taxon>
        <taxon>Metazoa</taxon>
        <taxon>Ecdysozoa</taxon>
        <taxon>Arthropoda</taxon>
        <taxon>Hexapoda</taxon>
        <taxon>Insecta</taxon>
        <taxon>Pterygota</taxon>
        <taxon>Neoptera</taxon>
        <taxon>Endopterygota</taxon>
        <taxon>Diptera</taxon>
        <taxon>Nematocera</taxon>
        <taxon>Chironomoidea</taxon>
        <taxon>Chironomidae</taxon>
        <taxon>Clunio</taxon>
    </lineage>
</organism>
<protein>
    <submittedName>
        <fullName evidence="1">CLUMA_CG006652, isoform A</fullName>
    </submittedName>
</protein>
<dbReference type="Proteomes" id="UP000183832">
    <property type="component" value="Unassembled WGS sequence"/>
</dbReference>
<proteinExistence type="predicted"/>
<name>A0A1J1I2S5_9DIPT</name>
<sequence>MALKYLWECEVFFEVKKELLRHEYLHLERRPEDAANINFFLLIIHSFSITNMNIHQHSVEATLSKNKH</sequence>
<evidence type="ECO:0000313" key="2">
    <source>
        <dbReference type="Proteomes" id="UP000183832"/>
    </source>
</evidence>
<evidence type="ECO:0000313" key="1">
    <source>
        <dbReference type="EMBL" id="CRK93158.1"/>
    </source>
</evidence>
<gene>
    <name evidence="1" type="ORF">CLUMA_CG006652</name>
</gene>